<dbReference type="Proteomes" id="UP001595478">
    <property type="component" value="Unassembled WGS sequence"/>
</dbReference>
<evidence type="ECO:0000313" key="1">
    <source>
        <dbReference type="EMBL" id="MFC3122765.1"/>
    </source>
</evidence>
<protein>
    <submittedName>
        <fullName evidence="1">Uncharacterized protein</fullName>
    </submittedName>
</protein>
<accession>A0ABV7FUC2</accession>
<sequence>MLQTAQTLKALKSFENHGFTNEDIDMGITGSDLLAYHPVPADGFTFEVEAKVDAQANPPHLKLSLSGDWSKEVRLSLEELKFFLSKDDTGADCLVASPDSPVKFRGWQLNQVMIEKEYLDAKKSVAKEGEFRGVVSWKKDGISDIFAKTSWLWKR</sequence>
<keyword evidence="2" id="KW-1185">Reference proteome</keyword>
<dbReference type="RefSeq" id="WP_376920886.1">
    <property type="nucleotide sequence ID" value="NZ_JBHRSW010000029.1"/>
</dbReference>
<organism evidence="1 2">
    <name type="scientific">Agaribacter flavus</name>
    <dbReference type="NCBI Taxonomy" id="1902781"/>
    <lineage>
        <taxon>Bacteria</taxon>
        <taxon>Pseudomonadati</taxon>
        <taxon>Pseudomonadota</taxon>
        <taxon>Gammaproteobacteria</taxon>
        <taxon>Alteromonadales</taxon>
        <taxon>Alteromonadaceae</taxon>
        <taxon>Agaribacter</taxon>
    </lineage>
</organism>
<evidence type="ECO:0000313" key="2">
    <source>
        <dbReference type="Proteomes" id="UP001595478"/>
    </source>
</evidence>
<proteinExistence type="predicted"/>
<dbReference type="EMBL" id="JBHRSW010000029">
    <property type="protein sequence ID" value="MFC3122765.1"/>
    <property type="molecule type" value="Genomic_DNA"/>
</dbReference>
<gene>
    <name evidence="1" type="ORF">ACFOHL_14160</name>
</gene>
<name>A0ABV7FUC2_9ALTE</name>
<comment type="caution">
    <text evidence="1">The sequence shown here is derived from an EMBL/GenBank/DDBJ whole genome shotgun (WGS) entry which is preliminary data.</text>
</comment>
<reference evidence="2" key="1">
    <citation type="journal article" date="2019" name="Int. J. Syst. Evol. Microbiol.">
        <title>The Global Catalogue of Microorganisms (GCM) 10K type strain sequencing project: providing services to taxonomists for standard genome sequencing and annotation.</title>
        <authorList>
            <consortium name="The Broad Institute Genomics Platform"/>
            <consortium name="The Broad Institute Genome Sequencing Center for Infectious Disease"/>
            <person name="Wu L."/>
            <person name="Ma J."/>
        </authorList>
    </citation>
    <scope>NUCLEOTIDE SEQUENCE [LARGE SCALE GENOMIC DNA]</scope>
    <source>
        <strain evidence="2">KCTC 52473</strain>
    </source>
</reference>